<feature type="transmembrane region" description="Helical" evidence="6">
    <location>
        <begin position="245"/>
        <end position="263"/>
    </location>
</feature>
<organism evidence="8 9">
    <name type="scientific">Tamaricihabitans halophyticus</name>
    <dbReference type="NCBI Taxonomy" id="1262583"/>
    <lineage>
        <taxon>Bacteria</taxon>
        <taxon>Bacillati</taxon>
        <taxon>Actinomycetota</taxon>
        <taxon>Actinomycetes</taxon>
        <taxon>Pseudonocardiales</taxon>
        <taxon>Pseudonocardiaceae</taxon>
        <taxon>Tamaricihabitans</taxon>
    </lineage>
</organism>
<evidence type="ECO:0000313" key="8">
    <source>
        <dbReference type="EMBL" id="TCP48586.1"/>
    </source>
</evidence>
<comment type="similarity">
    <text evidence="6">Belongs to the ABC-2 integral membrane protein family.</text>
</comment>
<feature type="domain" description="ABC transmembrane type-2" evidence="7">
    <location>
        <begin position="39"/>
        <end position="270"/>
    </location>
</feature>
<sequence>MPQVSAPTTQATGRVVRSPHAAWLRVEGHWQWYRRHWHSTLFSSIAQPILFLVAMGMGFGSQVEPSEATRNLPYLVYLAPAMLVVGALQNAVGESSYPVLSGFKWQKDYWAVTATPITPGQLLAGQQIWIALVIGFNGCAFVLIATLLGAVQSPGILLSLLAMVLTGMACSAPVVALAATVTNDGNAFNGIFRFVVMPMTLFSGTFFPVSQLPEWAQPVVWLSPLWHGTELSRAAAFGGAEFGPVFGHVAYLVGLFALGIWLARWRFRRRLVV</sequence>
<evidence type="ECO:0000256" key="1">
    <source>
        <dbReference type="ARBA" id="ARBA00004141"/>
    </source>
</evidence>
<comment type="caution">
    <text evidence="8">The sequence shown here is derived from an EMBL/GenBank/DDBJ whole genome shotgun (WGS) entry which is preliminary data.</text>
</comment>
<dbReference type="GO" id="GO:0043190">
    <property type="term" value="C:ATP-binding cassette (ABC) transporter complex"/>
    <property type="evidence" value="ECO:0007669"/>
    <property type="project" value="InterPro"/>
</dbReference>
<dbReference type="PIRSF" id="PIRSF006648">
    <property type="entry name" value="DrrB"/>
    <property type="match status" value="1"/>
</dbReference>
<dbReference type="InterPro" id="IPR047817">
    <property type="entry name" value="ABC2_TM_bact-type"/>
</dbReference>
<keyword evidence="6" id="KW-0813">Transport</keyword>
<protein>
    <recommendedName>
        <fullName evidence="6">Transport permease protein</fullName>
    </recommendedName>
</protein>
<dbReference type="AlphaFoldDB" id="A0A4V2SSY4"/>
<name>A0A4V2SSY4_9PSEU</name>
<accession>A0A4V2SSY4</accession>
<evidence type="ECO:0000256" key="2">
    <source>
        <dbReference type="ARBA" id="ARBA00022692"/>
    </source>
</evidence>
<keyword evidence="9" id="KW-1185">Reference proteome</keyword>
<dbReference type="GO" id="GO:0046677">
    <property type="term" value="P:response to antibiotic"/>
    <property type="evidence" value="ECO:0007669"/>
    <property type="project" value="UniProtKB-KW"/>
</dbReference>
<dbReference type="Pfam" id="PF01061">
    <property type="entry name" value="ABC2_membrane"/>
    <property type="match status" value="1"/>
</dbReference>
<dbReference type="Proteomes" id="UP000294911">
    <property type="component" value="Unassembled WGS sequence"/>
</dbReference>
<gene>
    <name evidence="8" type="ORF">EV191_110146</name>
</gene>
<evidence type="ECO:0000313" key="9">
    <source>
        <dbReference type="Proteomes" id="UP000294911"/>
    </source>
</evidence>
<feature type="transmembrane region" description="Helical" evidence="6">
    <location>
        <begin position="72"/>
        <end position="92"/>
    </location>
</feature>
<proteinExistence type="inferred from homology"/>
<keyword evidence="6" id="KW-1003">Cell membrane</keyword>
<feature type="transmembrane region" description="Helical" evidence="6">
    <location>
        <begin position="41"/>
        <end position="60"/>
    </location>
</feature>
<feature type="transmembrane region" description="Helical" evidence="6">
    <location>
        <begin position="156"/>
        <end position="179"/>
    </location>
</feature>
<evidence type="ECO:0000256" key="5">
    <source>
        <dbReference type="ARBA" id="ARBA00023251"/>
    </source>
</evidence>
<dbReference type="EMBL" id="SLXQ01000010">
    <property type="protein sequence ID" value="TCP48586.1"/>
    <property type="molecule type" value="Genomic_DNA"/>
</dbReference>
<dbReference type="PROSITE" id="PS51012">
    <property type="entry name" value="ABC_TM2"/>
    <property type="match status" value="1"/>
</dbReference>
<feature type="transmembrane region" description="Helical" evidence="6">
    <location>
        <begin position="128"/>
        <end position="150"/>
    </location>
</feature>
<dbReference type="PANTHER" id="PTHR43229:SF2">
    <property type="entry name" value="NODULATION PROTEIN J"/>
    <property type="match status" value="1"/>
</dbReference>
<dbReference type="PRINTS" id="PR00164">
    <property type="entry name" value="ABC2TRNSPORT"/>
</dbReference>
<dbReference type="PANTHER" id="PTHR43229">
    <property type="entry name" value="NODULATION PROTEIN J"/>
    <property type="match status" value="1"/>
</dbReference>
<dbReference type="InterPro" id="IPR051784">
    <property type="entry name" value="Nod_factor_ABC_transporter"/>
</dbReference>
<keyword evidence="2 6" id="KW-0812">Transmembrane</keyword>
<dbReference type="InterPro" id="IPR000412">
    <property type="entry name" value="ABC_2_transport"/>
</dbReference>
<evidence type="ECO:0000259" key="7">
    <source>
        <dbReference type="PROSITE" id="PS51012"/>
    </source>
</evidence>
<comment type="subcellular location">
    <subcellularLocation>
        <location evidence="6">Cell membrane</location>
        <topology evidence="6">Multi-pass membrane protein</topology>
    </subcellularLocation>
    <subcellularLocation>
        <location evidence="1">Membrane</location>
        <topology evidence="1">Multi-pass membrane protein</topology>
    </subcellularLocation>
</comment>
<reference evidence="8 9" key="1">
    <citation type="submission" date="2019-03" db="EMBL/GenBank/DDBJ databases">
        <title>Genomic Encyclopedia of Type Strains, Phase IV (KMG-IV): sequencing the most valuable type-strain genomes for metagenomic binning, comparative biology and taxonomic classification.</title>
        <authorList>
            <person name="Goeker M."/>
        </authorList>
    </citation>
    <scope>NUCLEOTIDE SEQUENCE [LARGE SCALE GENOMIC DNA]</scope>
    <source>
        <strain evidence="8 9">DSM 45765</strain>
    </source>
</reference>
<feature type="transmembrane region" description="Helical" evidence="6">
    <location>
        <begin position="191"/>
        <end position="209"/>
    </location>
</feature>
<keyword evidence="4 6" id="KW-0472">Membrane</keyword>
<evidence type="ECO:0000256" key="3">
    <source>
        <dbReference type="ARBA" id="ARBA00022989"/>
    </source>
</evidence>
<keyword evidence="3 6" id="KW-1133">Transmembrane helix</keyword>
<dbReference type="InterPro" id="IPR013525">
    <property type="entry name" value="ABC2_TM"/>
</dbReference>
<dbReference type="GO" id="GO:0140359">
    <property type="term" value="F:ABC-type transporter activity"/>
    <property type="evidence" value="ECO:0007669"/>
    <property type="project" value="InterPro"/>
</dbReference>
<evidence type="ECO:0000256" key="6">
    <source>
        <dbReference type="RuleBase" id="RU361157"/>
    </source>
</evidence>
<evidence type="ECO:0000256" key="4">
    <source>
        <dbReference type="ARBA" id="ARBA00023136"/>
    </source>
</evidence>
<keyword evidence="5" id="KW-0046">Antibiotic resistance</keyword>